<evidence type="ECO:0000256" key="5">
    <source>
        <dbReference type="SAM" id="MobiDB-lite"/>
    </source>
</evidence>
<comment type="caution">
    <text evidence="7">The sequence shown here is derived from an EMBL/GenBank/DDBJ whole genome shotgun (WGS) entry which is preliminary data.</text>
</comment>
<feature type="compositionally biased region" description="Basic and acidic residues" evidence="5">
    <location>
        <begin position="230"/>
        <end position="241"/>
    </location>
</feature>
<organism evidence="7 8">
    <name type="scientific">Penicillium angulare</name>
    <dbReference type="NCBI Taxonomy" id="116970"/>
    <lineage>
        <taxon>Eukaryota</taxon>
        <taxon>Fungi</taxon>
        <taxon>Dikarya</taxon>
        <taxon>Ascomycota</taxon>
        <taxon>Pezizomycotina</taxon>
        <taxon>Eurotiomycetes</taxon>
        <taxon>Eurotiomycetidae</taxon>
        <taxon>Eurotiales</taxon>
        <taxon>Aspergillaceae</taxon>
        <taxon>Penicillium</taxon>
    </lineage>
</organism>
<gene>
    <name evidence="7" type="ORF">N7456_007688</name>
</gene>
<evidence type="ECO:0000256" key="2">
    <source>
        <dbReference type="ARBA" id="ARBA00022670"/>
    </source>
</evidence>
<protein>
    <recommendedName>
        <fullName evidence="6">Ubiquitin-like protease family profile domain-containing protein</fullName>
    </recommendedName>
</protein>
<dbReference type="InterPro" id="IPR003653">
    <property type="entry name" value="Peptidase_C48_C"/>
</dbReference>
<evidence type="ECO:0000313" key="8">
    <source>
        <dbReference type="Proteomes" id="UP001149165"/>
    </source>
</evidence>
<dbReference type="GO" id="GO:0019784">
    <property type="term" value="F:deNEDDylase activity"/>
    <property type="evidence" value="ECO:0007669"/>
    <property type="project" value="InterPro"/>
</dbReference>
<name>A0A9W9FBK3_9EURO</name>
<dbReference type="SUPFAM" id="SSF54001">
    <property type="entry name" value="Cysteine proteinases"/>
    <property type="match status" value="1"/>
</dbReference>
<dbReference type="Gene3D" id="3.40.395.10">
    <property type="entry name" value="Adenoviral Proteinase, Chain A"/>
    <property type="match status" value="1"/>
</dbReference>
<evidence type="ECO:0000256" key="3">
    <source>
        <dbReference type="ARBA" id="ARBA00022801"/>
    </source>
</evidence>
<comment type="similarity">
    <text evidence="1">Belongs to the peptidase C48 family.</text>
</comment>
<dbReference type="EMBL" id="JAPQKH010000005">
    <property type="protein sequence ID" value="KAJ5096967.1"/>
    <property type="molecule type" value="Genomic_DNA"/>
</dbReference>
<evidence type="ECO:0000256" key="4">
    <source>
        <dbReference type="ARBA" id="ARBA00022807"/>
    </source>
</evidence>
<dbReference type="PANTHER" id="PTHR46468:SF1">
    <property type="entry name" value="SENTRIN-SPECIFIC PROTEASE 8"/>
    <property type="match status" value="1"/>
</dbReference>
<reference evidence="7" key="1">
    <citation type="submission" date="2022-11" db="EMBL/GenBank/DDBJ databases">
        <authorList>
            <person name="Petersen C."/>
        </authorList>
    </citation>
    <scope>NUCLEOTIDE SEQUENCE</scope>
    <source>
        <strain evidence="7">IBT 30069</strain>
    </source>
</reference>
<reference evidence="7" key="2">
    <citation type="journal article" date="2023" name="IMA Fungus">
        <title>Comparative genomic study of the Penicillium genus elucidates a diverse pangenome and 15 lateral gene transfer events.</title>
        <authorList>
            <person name="Petersen C."/>
            <person name="Sorensen T."/>
            <person name="Nielsen M.R."/>
            <person name="Sondergaard T.E."/>
            <person name="Sorensen J.L."/>
            <person name="Fitzpatrick D.A."/>
            <person name="Frisvad J.C."/>
            <person name="Nielsen K.L."/>
        </authorList>
    </citation>
    <scope>NUCLEOTIDE SEQUENCE</scope>
    <source>
        <strain evidence="7">IBT 30069</strain>
    </source>
</reference>
<keyword evidence="4" id="KW-0788">Thiol protease</keyword>
<evidence type="ECO:0000313" key="7">
    <source>
        <dbReference type="EMBL" id="KAJ5096967.1"/>
    </source>
</evidence>
<keyword evidence="3" id="KW-0378">Hydrolase</keyword>
<dbReference type="InterPro" id="IPR038765">
    <property type="entry name" value="Papain-like_cys_pep_sf"/>
</dbReference>
<proteinExistence type="inferred from homology"/>
<dbReference type="InterPro" id="IPR044613">
    <property type="entry name" value="Nep1/2-like"/>
</dbReference>
<dbReference type="OrthoDB" id="5065855at2759"/>
<accession>A0A9W9FBK3</accession>
<dbReference type="PROSITE" id="PS50600">
    <property type="entry name" value="ULP_PROTEASE"/>
    <property type="match status" value="1"/>
</dbReference>
<dbReference type="Pfam" id="PF02902">
    <property type="entry name" value="Peptidase_C48"/>
    <property type="match status" value="1"/>
</dbReference>
<dbReference type="GO" id="GO:0000338">
    <property type="term" value="P:protein deneddylation"/>
    <property type="evidence" value="ECO:0007669"/>
    <property type="project" value="UniProtKB-ARBA"/>
</dbReference>
<sequence length="261" mass="30067">MLDGGLGKLQKKMRGRLGDMLTPEDAFLSYYDVRLTREDMQNLKNDWLNDNLISFWQEYLEHEFLAKYKTSNIVLLRPSMSFMLAQTRDPRTLRDALPDFSRATHVFLPINDCRNVTQAEGGTHWSLLLISVVDRIAFHYDSLYQGNHWEANDVTNKFSMLLNIPIRFLHLQDSPQQDGGSDCGVFVCLNMRHLLLKRLLMASAHEKVSMSLGGRRVDASAGRKEMTKIIEGFRKEGERRRSTSMSRSPMGKKSRSPPRIE</sequence>
<dbReference type="GO" id="GO:0006508">
    <property type="term" value="P:proteolysis"/>
    <property type="evidence" value="ECO:0007669"/>
    <property type="project" value="UniProtKB-KW"/>
</dbReference>
<dbReference type="FunFam" id="3.40.395.10:FF:000008">
    <property type="entry name" value="Ulp1 protease family protein"/>
    <property type="match status" value="1"/>
</dbReference>
<dbReference type="PANTHER" id="PTHR46468">
    <property type="entry name" value="SENTRIN-SPECIFIC PROTEASE 8"/>
    <property type="match status" value="1"/>
</dbReference>
<feature type="compositionally biased region" description="Basic residues" evidence="5">
    <location>
        <begin position="250"/>
        <end position="261"/>
    </location>
</feature>
<dbReference type="GO" id="GO:0008234">
    <property type="term" value="F:cysteine-type peptidase activity"/>
    <property type="evidence" value="ECO:0007669"/>
    <property type="project" value="UniProtKB-KW"/>
</dbReference>
<feature type="region of interest" description="Disordered" evidence="5">
    <location>
        <begin position="230"/>
        <end position="261"/>
    </location>
</feature>
<evidence type="ECO:0000259" key="6">
    <source>
        <dbReference type="PROSITE" id="PS50600"/>
    </source>
</evidence>
<dbReference type="AlphaFoldDB" id="A0A9W9FBK3"/>
<keyword evidence="8" id="KW-1185">Reference proteome</keyword>
<evidence type="ECO:0000256" key="1">
    <source>
        <dbReference type="ARBA" id="ARBA00005234"/>
    </source>
</evidence>
<feature type="domain" description="Ubiquitin-like protease family profile" evidence="6">
    <location>
        <begin position="26"/>
        <end position="194"/>
    </location>
</feature>
<keyword evidence="2" id="KW-0645">Protease</keyword>
<dbReference type="Proteomes" id="UP001149165">
    <property type="component" value="Unassembled WGS sequence"/>
</dbReference>